<dbReference type="AlphaFoldDB" id="A0A3Q3EXU8"/>
<organism evidence="9 10">
    <name type="scientific">Labrus bergylta</name>
    <name type="common">ballan wrasse</name>
    <dbReference type="NCBI Taxonomy" id="56723"/>
    <lineage>
        <taxon>Eukaryota</taxon>
        <taxon>Metazoa</taxon>
        <taxon>Chordata</taxon>
        <taxon>Craniata</taxon>
        <taxon>Vertebrata</taxon>
        <taxon>Euteleostomi</taxon>
        <taxon>Actinopterygii</taxon>
        <taxon>Neopterygii</taxon>
        <taxon>Teleostei</taxon>
        <taxon>Neoteleostei</taxon>
        <taxon>Acanthomorphata</taxon>
        <taxon>Eupercaria</taxon>
        <taxon>Labriformes</taxon>
        <taxon>Labridae</taxon>
        <taxon>Labrus</taxon>
    </lineage>
</organism>
<feature type="signal peptide" evidence="7">
    <location>
        <begin position="1"/>
        <end position="21"/>
    </location>
</feature>
<reference evidence="9" key="2">
    <citation type="submission" date="2025-09" db="UniProtKB">
        <authorList>
            <consortium name="Ensembl"/>
        </authorList>
    </citation>
    <scope>IDENTIFICATION</scope>
</reference>
<protein>
    <recommendedName>
        <fullName evidence="8">Sushi domain-containing protein</fullName>
    </recommendedName>
</protein>
<comment type="subcellular location">
    <subcellularLocation>
        <location evidence="1">Virion</location>
    </subcellularLocation>
</comment>
<dbReference type="GeneTree" id="ENSGT00940000154967"/>
<keyword evidence="4 5" id="KW-1015">Disulfide bond</keyword>
<proteinExistence type="predicted"/>
<feature type="region of interest" description="Disordered" evidence="6">
    <location>
        <begin position="206"/>
        <end position="226"/>
    </location>
</feature>
<dbReference type="CDD" id="cd00033">
    <property type="entry name" value="CCP"/>
    <property type="match status" value="3"/>
</dbReference>
<dbReference type="Ensembl" id="ENSLBET00000012931.1">
    <property type="protein sequence ID" value="ENSLBEP00000012296.1"/>
    <property type="gene ID" value="ENSLBEG00000009465.1"/>
</dbReference>
<dbReference type="Proteomes" id="UP000261660">
    <property type="component" value="Unplaced"/>
</dbReference>
<dbReference type="PANTHER" id="PTHR45785">
    <property type="entry name" value="COMPLEMENT FACTOR H-RELATED"/>
    <property type="match status" value="1"/>
</dbReference>
<comment type="caution">
    <text evidence="5">Lacks conserved residue(s) required for the propagation of feature annotation.</text>
</comment>
<dbReference type="PANTHER" id="PTHR45785:SF2">
    <property type="entry name" value="COMPLEMENT FACTOR H-RELATED"/>
    <property type="match status" value="1"/>
</dbReference>
<dbReference type="PROSITE" id="PS50923">
    <property type="entry name" value="SUSHI"/>
    <property type="match status" value="4"/>
</dbReference>
<dbReference type="InterPro" id="IPR000436">
    <property type="entry name" value="Sushi_SCR_CCP_dom"/>
</dbReference>
<reference evidence="9" key="1">
    <citation type="submission" date="2025-08" db="UniProtKB">
        <authorList>
            <consortium name="Ensembl"/>
        </authorList>
    </citation>
    <scope>IDENTIFICATION</scope>
</reference>
<feature type="domain" description="Sushi" evidence="8">
    <location>
        <begin position="83"/>
        <end position="141"/>
    </location>
</feature>
<evidence type="ECO:0000256" key="4">
    <source>
        <dbReference type="ARBA" id="ARBA00023157"/>
    </source>
</evidence>
<dbReference type="InterPro" id="IPR051503">
    <property type="entry name" value="ComplSys_Reg/VirEntry_Med"/>
</dbReference>
<feature type="chain" id="PRO_5018671234" description="Sushi domain-containing protein" evidence="7">
    <location>
        <begin position="22"/>
        <end position="358"/>
    </location>
</feature>
<evidence type="ECO:0000259" key="8">
    <source>
        <dbReference type="PROSITE" id="PS50923"/>
    </source>
</evidence>
<feature type="domain" description="Sushi" evidence="8">
    <location>
        <begin position="22"/>
        <end position="81"/>
    </location>
</feature>
<feature type="domain" description="Sushi" evidence="8">
    <location>
        <begin position="144"/>
        <end position="206"/>
    </location>
</feature>
<feature type="disulfide bond" evidence="5">
    <location>
        <begin position="85"/>
        <end position="128"/>
    </location>
</feature>
<evidence type="ECO:0000256" key="5">
    <source>
        <dbReference type="PROSITE-ProRule" id="PRU00302"/>
    </source>
</evidence>
<evidence type="ECO:0000256" key="3">
    <source>
        <dbReference type="ARBA" id="ARBA00022729"/>
    </source>
</evidence>
<keyword evidence="2 5" id="KW-0768">Sushi</keyword>
<dbReference type="Gene3D" id="2.10.70.10">
    <property type="entry name" value="Complement Module, domain 1"/>
    <property type="match status" value="4"/>
</dbReference>
<keyword evidence="3 7" id="KW-0732">Signal</keyword>
<accession>A0A3Q3EXU8</accession>
<feature type="domain" description="Sushi" evidence="8">
    <location>
        <begin position="232"/>
        <end position="285"/>
    </location>
</feature>
<evidence type="ECO:0000256" key="6">
    <source>
        <dbReference type="SAM" id="MobiDB-lite"/>
    </source>
</evidence>
<dbReference type="InterPro" id="IPR035976">
    <property type="entry name" value="Sushi/SCR/CCP_sf"/>
</dbReference>
<name>A0A3Q3EXU8_9LABR</name>
<dbReference type="Pfam" id="PF00084">
    <property type="entry name" value="Sushi"/>
    <property type="match status" value="4"/>
</dbReference>
<dbReference type="SMART" id="SM00032">
    <property type="entry name" value="CCP"/>
    <property type="match status" value="4"/>
</dbReference>
<dbReference type="SUPFAM" id="SSF57535">
    <property type="entry name" value="Complement control module/SCR domain"/>
    <property type="match status" value="4"/>
</dbReference>
<keyword evidence="10" id="KW-1185">Reference proteome</keyword>
<sequence>MCVRYLHCVLLVCFLYAQSAAQPCAAPRLGGGYFVPEQETYTHGTTLKYACDNGRKPAAEGWWATSTCENEKWFPEPQCIEINACIPITVPNAKYTENSDGWYEEGDKIRVTCDEGYEVKKRDATAVCLNGTWTSVPVCEKSILACGEPPQIPHAVIVGQRYQEVFAADSNVTYECEDGYSVEGAESKKTIFCISGNWTEGPTCIRGTRPGSGGGEGQTTSSDRTQPTVGVRNCGTFPTVANGEVVESNESFLKYSCKVFYKLVGPETVLCYGNGTWSNIPICRDAYCAVNTDEHPLLVSVGKVFIKEGEEKEFDCVHQDEWWFNNYSVGKCTTEGLRLQKCCARTQITLNTCSGVLA</sequence>
<evidence type="ECO:0000256" key="2">
    <source>
        <dbReference type="ARBA" id="ARBA00022659"/>
    </source>
</evidence>
<evidence type="ECO:0000313" key="10">
    <source>
        <dbReference type="Proteomes" id="UP000261660"/>
    </source>
</evidence>
<evidence type="ECO:0000256" key="7">
    <source>
        <dbReference type="SAM" id="SignalP"/>
    </source>
</evidence>
<evidence type="ECO:0000256" key="1">
    <source>
        <dbReference type="ARBA" id="ARBA00004328"/>
    </source>
</evidence>
<evidence type="ECO:0000313" key="9">
    <source>
        <dbReference type="Ensembl" id="ENSLBEP00000012296.1"/>
    </source>
</evidence>